<evidence type="ECO:0000313" key="4">
    <source>
        <dbReference type="Proteomes" id="UP000199072"/>
    </source>
</evidence>
<dbReference type="InterPro" id="IPR050769">
    <property type="entry name" value="NAT_camello-type"/>
</dbReference>
<dbReference type="SUPFAM" id="SSF55729">
    <property type="entry name" value="Acyl-CoA N-acyltransferases (Nat)"/>
    <property type="match status" value="1"/>
</dbReference>
<accession>A0A1G7KDI0</accession>
<dbReference type="STRING" id="1391627.SAMN05216464_11684"/>
<dbReference type="PANTHER" id="PTHR13947">
    <property type="entry name" value="GNAT FAMILY N-ACETYLTRANSFERASE"/>
    <property type="match status" value="1"/>
</dbReference>
<organism evidence="3 4">
    <name type="scientific">Mucilaginibacter pineti</name>
    <dbReference type="NCBI Taxonomy" id="1391627"/>
    <lineage>
        <taxon>Bacteria</taxon>
        <taxon>Pseudomonadati</taxon>
        <taxon>Bacteroidota</taxon>
        <taxon>Sphingobacteriia</taxon>
        <taxon>Sphingobacteriales</taxon>
        <taxon>Sphingobacteriaceae</taxon>
        <taxon>Mucilaginibacter</taxon>
    </lineage>
</organism>
<evidence type="ECO:0000256" key="1">
    <source>
        <dbReference type="ARBA" id="ARBA00022679"/>
    </source>
</evidence>
<evidence type="ECO:0000259" key="2">
    <source>
        <dbReference type="PROSITE" id="PS51186"/>
    </source>
</evidence>
<dbReference type="EMBL" id="FNAI01000016">
    <property type="protein sequence ID" value="SDF35121.1"/>
    <property type="molecule type" value="Genomic_DNA"/>
</dbReference>
<dbReference type="InterPro" id="IPR000182">
    <property type="entry name" value="GNAT_dom"/>
</dbReference>
<dbReference type="CDD" id="cd04301">
    <property type="entry name" value="NAT_SF"/>
    <property type="match status" value="1"/>
</dbReference>
<dbReference type="OrthoDB" id="9799681at2"/>
<protein>
    <submittedName>
        <fullName evidence="3">N-acetylglutamate synthase, GNAT family</fullName>
    </submittedName>
</protein>
<sequence>MNTITTINTLNNSHCKQIIDIILPIQQIEFNVPVTLEGQPDLLDIESNYHQTGGNFWGAYHNGELVGTIALIAIGNNAGALRKMFVRKEYRGKELGIAQLLLDNLLAYCKQNQITAVYLGTVDLLKAAHRFYEKNNFTQLPKTNLPKSFPLMGADNIFYELHLDN</sequence>
<dbReference type="AlphaFoldDB" id="A0A1G7KDI0"/>
<gene>
    <name evidence="3" type="ORF">SAMN05216464_11684</name>
</gene>
<dbReference type="Pfam" id="PF00583">
    <property type="entry name" value="Acetyltransf_1"/>
    <property type="match status" value="1"/>
</dbReference>
<dbReference type="GO" id="GO:0008080">
    <property type="term" value="F:N-acetyltransferase activity"/>
    <property type="evidence" value="ECO:0007669"/>
    <property type="project" value="InterPro"/>
</dbReference>
<feature type="domain" description="N-acetyltransferase" evidence="2">
    <location>
        <begin position="5"/>
        <end position="164"/>
    </location>
</feature>
<dbReference type="Gene3D" id="3.40.630.30">
    <property type="match status" value="1"/>
</dbReference>
<name>A0A1G7KDI0_9SPHI</name>
<reference evidence="3 4" key="1">
    <citation type="submission" date="2016-10" db="EMBL/GenBank/DDBJ databases">
        <authorList>
            <person name="de Groot N.N."/>
        </authorList>
    </citation>
    <scope>NUCLEOTIDE SEQUENCE [LARGE SCALE GENOMIC DNA]</scope>
    <source>
        <strain evidence="3 4">47C3B</strain>
    </source>
</reference>
<proteinExistence type="predicted"/>
<evidence type="ECO:0000313" key="3">
    <source>
        <dbReference type="EMBL" id="SDF35121.1"/>
    </source>
</evidence>
<keyword evidence="1" id="KW-0808">Transferase</keyword>
<dbReference type="RefSeq" id="WP_091154761.1">
    <property type="nucleotide sequence ID" value="NZ_FNAI01000016.1"/>
</dbReference>
<dbReference type="PROSITE" id="PS51186">
    <property type="entry name" value="GNAT"/>
    <property type="match status" value="1"/>
</dbReference>
<dbReference type="PANTHER" id="PTHR13947:SF37">
    <property type="entry name" value="LD18367P"/>
    <property type="match status" value="1"/>
</dbReference>
<dbReference type="InterPro" id="IPR016181">
    <property type="entry name" value="Acyl_CoA_acyltransferase"/>
</dbReference>
<dbReference type="Proteomes" id="UP000199072">
    <property type="component" value="Unassembled WGS sequence"/>
</dbReference>
<keyword evidence="4" id="KW-1185">Reference proteome</keyword>